<keyword evidence="2" id="KW-0472">Membrane</keyword>
<sequence>MAASNNLSEALVQPTTALALETVAIPASVFDRRPHPSALSAVKRLIDIAGALVGLIVLAIAFVPIAIAIKLDSPGPIFYSQTRYGLQGKPFQIWKFRSMVADADRLKSIVQNEAAGLIFKNEADPRITRVGRFLRKTSLDEFPQFWNVLSGDMSIVGTRPPTSDEVANYSDYHWRRLDVKPGLTGQWQVSGRSQIKDFEEIVSLDLQYQSRWTPVYDLQIIIRTVLVLLRGTGAC</sequence>
<keyword evidence="2" id="KW-1133">Transmembrane helix</keyword>
<evidence type="ECO:0000256" key="2">
    <source>
        <dbReference type="SAM" id="Phobius"/>
    </source>
</evidence>
<evidence type="ECO:0000259" key="3">
    <source>
        <dbReference type="Pfam" id="PF02397"/>
    </source>
</evidence>
<organism evidence="4 5">
    <name type="scientific">Almyronema epifaneia S1</name>
    <dbReference type="NCBI Taxonomy" id="2991925"/>
    <lineage>
        <taxon>Bacteria</taxon>
        <taxon>Bacillati</taxon>
        <taxon>Cyanobacteriota</taxon>
        <taxon>Cyanophyceae</taxon>
        <taxon>Nodosilineales</taxon>
        <taxon>Nodosilineaceae</taxon>
        <taxon>Almyronema</taxon>
        <taxon>Almyronema epifaneia</taxon>
    </lineage>
</organism>
<gene>
    <name evidence="4" type="ORF">ACFVKH_14850</name>
</gene>
<proteinExistence type="inferred from homology"/>
<protein>
    <submittedName>
        <fullName evidence="4">Sugar transferase</fullName>
    </submittedName>
</protein>
<dbReference type="PANTHER" id="PTHR30576">
    <property type="entry name" value="COLANIC BIOSYNTHESIS UDP-GLUCOSE LIPID CARRIER TRANSFERASE"/>
    <property type="match status" value="1"/>
</dbReference>
<dbReference type="Pfam" id="PF02397">
    <property type="entry name" value="Bac_transf"/>
    <property type="match status" value="1"/>
</dbReference>
<feature type="transmembrane region" description="Helical" evidence="2">
    <location>
        <begin position="48"/>
        <end position="69"/>
    </location>
</feature>
<dbReference type="InterPro" id="IPR003362">
    <property type="entry name" value="Bact_transf"/>
</dbReference>
<evidence type="ECO:0000313" key="4">
    <source>
        <dbReference type="EMBL" id="MFE4107569.1"/>
    </source>
</evidence>
<dbReference type="EMBL" id="JBHZOL010000088">
    <property type="protein sequence ID" value="MFE4107569.1"/>
    <property type="molecule type" value="Genomic_DNA"/>
</dbReference>
<accession>A0ABW6IH75</accession>
<feature type="domain" description="Bacterial sugar transferase" evidence="3">
    <location>
        <begin position="43"/>
        <end position="229"/>
    </location>
</feature>
<comment type="caution">
    <text evidence="4">The sequence shown here is derived from an EMBL/GenBank/DDBJ whole genome shotgun (WGS) entry which is preliminary data.</text>
</comment>
<keyword evidence="2" id="KW-0812">Transmembrane</keyword>
<reference evidence="4 5" key="1">
    <citation type="submission" date="2024-10" db="EMBL/GenBank/DDBJ databases">
        <authorList>
            <person name="Ratan Roy A."/>
            <person name="Morales Sandoval P.H."/>
            <person name="De Los Santos Villalobos S."/>
            <person name="Chakraborty S."/>
            <person name="Mukherjee J."/>
        </authorList>
    </citation>
    <scope>NUCLEOTIDE SEQUENCE [LARGE SCALE GENOMIC DNA]</scope>
    <source>
        <strain evidence="4 5">S1</strain>
    </source>
</reference>
<comment type="similarity">
    <text evidence="1">Belongs to the bacterial sugar transferase family.</text>
</comment>
<dbReference type="PANTHER" id="PTHR30576:SF10">
    <property type="entry name" value="SLL5057 PROTEIN"/>
    <property type="match status" value="1"/>
</dbReference>
<keyword evidence="4" id="KW-0808">Transferase</keyword>
<dbReference type="GO" id="GO:0016740">
    <property type="term" value="F:transferase activity"/>
    <property type="evidence" value="ECO:0007669"/>
    <property type="project" value="UniProtKB-KW"/>
</dbReference>
<evidence type="ECO:0000313" key="5">
    <source>
        <dbReference type="Proteomes" id="UP001600165"/>
    </source>
</evidence>
<dbReference type="Proteomes" id="UP001600165">
    <property type="component" value="Unassembled WGS sequence"/>
</dbReference>
<name>A0ABW6IH75_9CYAN</name>
<evidence type="ECO:0000256" key="1">
    <source>
        <dbReference type="ARBA" id="ARBA00006464"/>
    </source>
</evidence>
<keyword evidence="5" id="KW-1185">Reference proteome</keyword>